<dbReference type="STRING" id="796937.HMPREF9630_00758"/>
<dbReference type="Proteomes" id="UP000003379">
    <property type="component" value="Unassembled WGS sequence"/>
</dbReference>
<evidence type="ECO:0008006" key="3">
    <source>
        <dbReference type="Google" id="ProtNLM"/>
    </source>
</evidence>
<protein>
    <recommendedName>
        <fullName evidence="3">IS30 family transposase</fullName>
    </recommendedName>
</protein>
<gene>
    <name evidence="1" type="ORF">HMPREF9628_02296</name>
</gene>
<reference evidence="1 2" key="1">
    <citation type="submission" date="2011-08" db="EMBL/GenBank/DDBJ databases">
        <title>The Genome Sequence of Eubacteriaceae bacterium CM5.</title>
        <authorList>
            <consortium name="The Broad Institute Genome Sequencing Platform"/>
            <person name="Earl A."/>
            <person name="Ward D."/>
            <person name="Feldgarden M."/>
            <person name="Gevers D."/>
            <person name="Sizova M."/>
            <person name="Hazen A."/>
            <person name="Epstein S."/>
            <person name="Young S.K."/>
            <person name="Zeng Q."/>
            <person name="Gargeya S."/>
            <person name="Fitzgerald M."/>
            <person name="Haas B."/>
            <person name="Abouelleil A."/>
            <person name="Alvarado L."/>
            <person name="Arachchi H.M."/>
            <person name="Berlin A."/>
            <person name="Brown A."/>
            <person name="Chapman S.B."/>
            <person name="Chen Z."/>
            <person name="Dunbar C."/>
            <person name="Freedman E."/>
            <person name="Gearin G."/>
            <person name="Gellesch M."/>
            <person name="Goldberg J."/>
            <person name="Griggs A."/>
            <person name="Gujja S."/>
            <person name="Heiman D."/>
            <person name="Howarth C."/>
            <person name="Larson L."/>
            <person name="Lui A."/>
            <person name="MacDonald P.J.P."/>
            <person name="Montmayeur A."/>
            <person name="Murphy C."/>
            <person name="Neiman D."/>
            <person name="Pearson M."/>
            <person name="Priest M."/>
            <person name="Roberts A."/>
            <person name="Saif S."/>
            <person name="Shea T."/>
            <person name="Shenoy N."/>
            <person name="Sisk P."/>
            <person name="Stolte C."/>
            <person name="Sykes S."/>
            <person name="Wortman J."/>
            <person name="Nusbaum C."/>
            <person name="Birren B."/>
        </authorList>
    </citation>
    <scope>NUCLEOTIDE SEQUENCE [LARGE SCALE GENOMIC DNA]</scope>
    <source>
        <strain evidence="1 2">CM5</strain>
    </source>
</reference>
<proteinExistence type="predicted"/>
<dbReference type="EMBL" id="AFZG01000091">
    <property type="protein sequence ID" value="EHL15515.1"/>
    <property type="molecule type" value="Genomic_DNA"/>
</dbReference>
<dbReference type="AlphaFoldDB" id="G9XG18"/>
<organism evidence="1 2">
    <name type="scientific">Peptoanaerobacter stomatis</name>
    <dbReference type="NCBI Taxonomy" id="796937"/>
    <lineage>
        <taxon>Bacteria</taxon>
        <taxon>Bacillati</taxon>
        <taxon>Bacillota</taxon>
        <taxon>Clostridia</taxon>
        <taxon>Peptostreptococcales</taxon>
        <taxon>Filifactoraceae</taxon>
        <taxon>Peptoanaerobacter</taxon>
    </lineage>
</organism>
<comment type="caution">
    <text evidence="1">The sequence shown here is derived from an EMBL/GenBank/DDBJ whole genome shotgun (WGS) entry which is preliminary data.</text>
</comment>
<dbReference type="HOGENOM" id="CLU_2837325_0_0_9"/>
<sequence>NGSYAAHHAQKKYLKRKSNCGKKPILQLNEQLKNYVIDRLNLMWTPEQISGRAKLEKQPFILNSI</sequence>
<accession>G9XG18</accession>
<name>G9XG18_9FIRM</name>
<feature type="non-terminal residue" evidence="1">
    <location>
        <position position="1"/>
    </location>
</feature>
<evidence type="ECO:0000313" key="2">
    <source>
        <dbReference type="Proteomes" id="UP000003379"/>
    </source>
</evidence>
<evidence type="ECO:0000313" key="1">
    <source>
        <dbReference type="EMBL" id="EHL15515.1"/>
    </source>
</evidence>